<feature type="non-terminal residue" evidence="15">
    <location>
        <position position="442"/>
    </location>
</feature>
<keyword evidence="16" id="KW-1185">Reference proteome</keyword>
<evidence type="ECO:0000256" key="2">
    <source>
        <dbReference type="ARBA" id="ARBA00022475"/>
    </source>
</evidence>
<gene>
    <name evidence="15" type="primary">Qrfpr_0</name>
    <name evidence="15" type="ORF">GTO95_0008777</name>
</gene>
<proteinExistence type="inferred from homology"/>
<dbReference type="EMBL" id="JAAWVO010045127">
    <property type="protein sequence ID" value="MBN3319497.1"/>
    <property type="molecule type" value="Genomic_DNA"/>
</dbReference>
<dbReference type="AlphaFoldDB" id="A0A8J7NTT8"/>
<dbReference type="Gene3D" id="1.20.1070.10">
    <property type="entry name" value="Rhodopsin 7-helix transmembrane proteins"/>
    <property type="match status" value="1"/>
</dbReference>
<evidence type="ECO:0000256" key="4">
    <source>
        <dbReference type="ARBA" id="ARBA00022989"/>
    </source>
</evidence>
<evidence type="ECO:0000256" key="13">
    <source>
        <dbReference type="SAM" id="Phobius"/>
    </source>
</evidence>
<dbReference type="PRINTS" id="PR00237">
    <property type="entry name" value="GPCRRHODOPSN"/>
</dbReference>
<comment type="similarity">
    <text evidence="12">Belongs to the G-protein coupled receptor 1 family.</text>
</comment>
<evidence type="ECO:0000259" key="14">
    <source>
        <dbReference type="PROSITE" id="PS50262"/>
    </source>
</evidence>
<dbReference type="GO" id="GO:0008188">
    <property type="term" value="F:neuropeptide receptor activity"/>
    <property type="evidence" value="ECO:0007669"/>
    <property type="project" value="InterPro"/>
</dbReference>
<feature type="transmembrane region" description="Helical" evidence="13">
    <location>
        <begin position="276"/>
        <end position="294"/>
    </location>
</feature>
<dbReference type="SUPFAM" id="SSF81321">
    <property type="entry name" value="Family A G protein-coupled receptor-like"/>
    <property type="match status" value="1"/>
</dbReference>
<keyword evidence="10 12" id="KW-0807">Transducer</keyword>
<keyword evidence="9" id="KW-0325">Glycoprotein</keyword>
<evidence type="ECO:0000313" key="15">
    <source>
        <dbReference type="EMBL" id="MBN3319497.1"/>
    </source>
</evidence>
<evidence type="ECO:0000256" key="1">
    <source>
        <dbReference type="ARBA" id="ARBA00004651"/>
    </source>
</evidence>
<dbReference type="PROSITE" id="PS00237">
    <property type="entry name" value="G_PROTEIN_RECEP_F1_1"/>
    <property type="match status" value="1"/>
</dbReference>
<keyword evidence="4 13" id="KW-1133">Transmembrane helix</keyword>
<keyword evidence="7" id="KW-1015">Disulfide bond</keyword>
<name>A0A8J7NTT8_ATRSP</name>
<evidence type="ECO:0000256" key="7">
    <source>
        <dbReference type="ARBA" id="ARBA00023157"/>
    </source>
</evidence>
<feature type="non-terminal residue" evidence="15">
    <location>
        <position position="1"/>
    </location>
</feature>
<evidence type="ECO:0000256" key="5">
    <source>
        <dbReference type="ARBA" id="ARBA00023040"/>
    </source>
</evidence>
<evidence type="ECO:0000256" key="3">
    <source>
        <dbReference type="ARBA" id="ARBA00022692"/>
    </source>
</evidence>
<feature type="domain" description="G-protein coupled receptors family 1 profile" evidence="14">
    <location>
        <begin position="53"/>
        <end position="335"/>
    </location>
</feature>
<feature type="transmembrane region" description="Helical" evidence="13">
    <location>
        <begin position="153"/>
        <end position="173"/>
    </location>
</feature>
<organism evidence="15 16">
    <name type="scientific">Atractosteus spatula</name>
    <name type="common">Alligator gar</name>
    <name type="synonym">Lepisosteus spatula</name>
    <dbReference type="NCBI Taxonomy" id="7917"/>
    <lineage>
        <taxon>Eukaryota</taxon>
        <taxon>Metazoa</taxon>
        <taxon>Chordata</taxon>
        <taxon>Craniata</taxon>
        <taxon>Vertebrata</taxon>
        <taxon>Euteleostomi</taxon>
        <taxon>Actinopterygii</taxon>
        <taxon>Neopterygii</taxon>
        <taxon>Holostei</taxon>
        <taxon>Semionotiformes</taxon>
        <taxon>Lepisosteidae</taxon>
        <taxon>Atractosteus</taxon>
    </lineage>
</organism>
<sequence length="442" mass="50254">MLTFWLEASNVSRHQFIQEFGLSPLVYVPRLPSALQPIFSILYVLIFILALAGNTAVLFLLCRRKALQAPSTFFVCSLALSDLLISIFCVPATLLQHFFTNWLAGEFLCKLVAFLQVTAISASIFTMICIAAERFQGILYPLQLQNGYFPSHAIKMLAAVWLAALVIACPMWYAHKVEELAWYSYRYMVIFLQVKYDFLFDVHYTCCQEIWPHTWQRQAYTTFLLLLVFLVPMVTMSVLYGKIMRELWGKHRVHDVMFQTLPGSEINKITRKKRRAVKMMATVVLLFAVCWAPFHLVSVLSDYGKLSLDPDQEFLVFTAVQILGFGNSICNPVVYAVLNKNFKKGLLAIFLQRGRPRWLAGRLGGRARVGVSAIDSLHLRDRSEQSLLGDGAHQWSRVAWESELHTLNPFPQVHLFQGISKKHSSPLLLSVTDPLHVSTSSS</sequence>
<evidence type="ECO:0000313" key="16">
    <source>
        <dbReference type="Proteomes" id="UP000736164"/>
    </source>
</evidence>
<dbReference type="InterPro" id="IPR000276">
    <property type="entry name" value="GPCR_Rhodpsn"/>
</dbReference>
<dbReference type="PANTHER" id="PTHR24241">
    <property type="entry name" value="NEUROPEPTIDE RECEPTOR-RELATED G-PROTEIN COUPLED RECEPTOR"/>
    <property type="match status" value="1"/>
</dbReference>
<reference evidence="15" key="1">
    <citation type="journal article" date="2021" name="Cell">
        <title>Tracing the genetic footprints of vertebrate landing in non-teleost ray-finned fishes.</title>
        <authorList>
            <person name="Bi X."/>
            <person name="Wang K."/>
            <person name="Yang L."/>
            <person name="Pan H."/>
            <person name="Jiang H."/>
            <person name="Wei Q."/>
            <person name="Fang M."/>
            <person name="Yu H."/>
            <person name="Zhu C."/>
            <person name="Cai Y."/>
            <person name="He Y."/>
            <person name="Gan X."/>
            <person name="Zeng H."/>
            <person name="Yu D."/>
            <person name="Zhu Y."/>
            <person name="Jiang H."/>
            <person name="Qiu Q."/>
            <person name="Yang H."/>
            <person name="Zhang Y.E."/>
            <person name="Wang W."/>
            <person name="Zhu M."/>
            <person name="He S."/>
            <person name="Zhang G."/>
        </authorList>
    </citation>
    <scope>NUCLEOTIDE SEQUENCE</scope>
    <source>
        <strain evidence="15">Allg_001</strain>
    </source>
</reference>
<dbReference type="PANTHER" id="PTHR24241:SF164">
    <property type="entry name" value="PYROGLUTAMYLATED RFAMIDE PEPTIDE RECEPTOR-LIKE"/>
    <property type="match status" value="1"/>
</dbReference>
<feature type="transmembrane region" description="Helical" evidence="13">
    <location>
        <begin position="73"/>
        <end position="99"/>
    </location>
</feature>
<dbReference type="PRINTS" id="PR01570">
    <property type="entry name" value="NPFFRECEPTOR"/>
</dbReference>
<keyword evidence="6 13" id="KW-0472">Membrane</keyword>
<dbReference type="Proteomes" id="UP000736164">
    <property type="component" value="Unassembled WGS sequence"/>
</dbReference>
<dbReference type="GO" id="GO:0042277">
    <property type="term" value="F:peptide binding"/>
    <property type="evidence" value="ECO:0007669"/>
    <property type="project" value="TreeGrafter"/>
</dbReference>
<evidence type="ECO:0000256" key="11">
    <source>
        <dbReference type="ARBA" id="ARBA00025478"/>
    </source>
</evidence>
<keyword evidence="5 12" id="KW-0297">G-protein coupled receptor</keyword>
<keyword evidence="3 12" id="KW-0812">Transmembrane</keyword>
<dbReference type="GO" id="GO:0005886">
    <property type="term" value="C:plasma membrane"/>
    <property type="evidence" value="ECO:0007669"/>
    <property type="project" value="UniProtKB-SubCell"/>
</dbReference>
<evidence type="ECO:0000256" key="10">
    <source>
        <dbReference type="ARBA" id="ARBA00023224"/>
    </source>
</evidence>
<comment type="caution">
    <text evidence="15">The sequence shown here is derived from an EMBL/GenBank/DDBJ whole genome shotgun (WGS) entry which is preliminary data.</text>
</comment>
<dbReference type="PROSITE" id="PS50262">
    <property type="entry name" value="G_PROTEIN_RECEP_F1_2"/>
    <property type="match status" value="1"/>
</dbReference>
<evidence type="ECO:0000256" key="12">
    <source>
        <dbReference type="RuleBase" id="RU000688"/>
    </source>
</evidence>
<dbReference type="InterPro" id="IPR017452">
    <property type="entry name" value="GPCR_Rhodpsn_7TM"/>
</dbReference>
<dbReference type="Pfam" id="PF00001">
    <property type="entry name" value="7tm_1"/>
    <property type="match status" value="1"/>
</dbReference>
<evidence type="ECO:0000256" key="6">
    <source>
        <dbReference type="ARBA" id="ARBA00023136"/>
    </source>
</evidence>
<feature type="transmembrane region" description="Helical" evidence="13">
    <location>
        <begin position="111"/>
        <end position="132"/>
    </location>
</feature>
<feature type="transmembrane region" description="Helical" evidence="13">
    <location>
        <begin position="219"/>
        <end position="240"/>
    </location>
</feature>
<comment type="function">
    <text evidence="11">Receptor for NPAF (A-18-F-amide) and NPFF (F-8-F-amide) neuropeptides, also known as morphine-modulating peptides. Can also be activated by a variety of naturally occurring or synthetic FMRF-amide like ligands. This receptor mediates its action by association with G proteins that activate a phosphatidylinositol-calcium second messenger system.</text>
</comment>
<keyword evidence="2" id="KW-1003">Cell membrane</keyword>
<feature type="transmembrane region" description="Helical" evidence="13">
    <location>
        <begin position="314"/>
        <end position="338"/>
    </location>
</feature>
<dbReference type="InterPro" id="IPR005395">
    <property type="entry name" value="NPFF_rcpt"/>
</dbReference>
<dbReference type="GO" id="GO:0032870">
    <property type="term" value="P:cellular response to hormone stimulus"/>
    <property type="evidence" value="ECO:0007669"/>
    <property type="project" value="TreeGrafter"/>
</dbReference>
<comment type="subcellular location">
    <subcellularLocation>
        <location evidence="1">Cell membrane</location>
        <topology evidence="1">Multi-pass membrane protein</topology>
    </subcellularLocation>
</comment>
<feature type="transmembrane region" description="Helical" evidence="13">
    <location>
        <begin position="38"/>
        <end position="61"/>
    </location>
</feature>
<accession>A0A8J7NTT8</accession>
<keyword evidence="8 12" id="KW-0675">Receptor</keyword>
<evidence type="ECO:0000256" key="9">
    <source>
        <dbReference type="ARBA" id="ARBA00023180"/>
    </source>
</evidence>
<protein>
    <submittedName>
        <fullName evidence="15">QRFPR protein</fullName>
    </submittedName>
</protein>
<evidence type="ECO:0000256" key="8">
    <source>
        <dbReference type="ARBA" id="ARBA00023170"/>
    </source>
</evidence>